<evidence type="ECO:0000256" key="1">
    <source>
        <dbReference type="SAM" id="MobiDB-lite"/>
    </source>
</evidence>
<feature type="region of interest" description="Disordered" evidence="1">
    <location>
        <begin position="54"/>
        <end position="79"/>
    </location>
</feature>
<dbReference type="AlphaFoldDB" id="A0A5R8WNB2"/>
<reference evidence="3 4" key="1">
    <citation type="submission" date="2019-05" db="EMBL/GenBank/DDBJ databases">
        <title>Hymenobacter edaphi sp. nov., isolated from abandoned arsenic-contaminated farmland soil.</title>
        <authorList>
            <person name="Nie L."/>
        </authorList>
    </citation>
    <scope>NUCLEOTIDE SEQUENCE [LARGE SCALE GENOMIC DNA]</scope>
    <source>
        <strain evidence="3 4">1-3-3-8</strain>
    </source>
</reference>
<comment type="caution">
    <text evidence="3">The sequence shown here is derived from an EMBL/GenBank/DDBJ whole genome shotgun (WGS) entry which is preliminary data.</text>
</comment>
<protein>
    <submittedName>
        <fullName evidence="3">Uncharacterized protein</fullName>
    </submittedName>
</protein>
<keyword evidence="4" id="KW-1185">Reference proteome</keyword>
<evidence type="ECO:0000313" key="4">
    <source>
        <dbReference type="Proteomes" id="UP000305517"/>
    </source>
</evidence>
<sequence>MNRHERTLLCIGLVLFVTSRGFHRWLYIDMEPALVLFGLTFLIAAVAQYRKRTKLAQQPPQTPLSPPNGPDMPVPGISAARRLRPPANRACRPWRFAYL</sequence>
<name>A0A5R8WNB2_9BACT</name>
<dbReference type="EMBL" id="VAJM01000008">
    <property type="protein sequence ID" value="TLM91060.1"/>
    <property type="molecule type" value="Genomic_DNA"/>
</dbReference>
<dbReference type="OrthoDB" id="887328at2"/>
<feature type="compositionally biased region" description="Pro residues" evidence="1">
    <location>
        <begin position="60"/>
        <end position="73"/>
    </location>
</feature>
<evidence type="ECO:0000256" key="2">
    <source>
        <dbReference type="SAM" id="Phobius"/>
    </source>
</evidence>
<keyword evidence="2" id="KW-0812">Transmembrane</keyword>
<dbReference type="RefSeq" id="WP_138079181.1">
    <property type="nucleotide sequence ID" value="NZ_VAJM01000008.1"/>
</dbReference>
<gene>
    <name evidence="3" type="ORF">FDY95_15795</name>
</gene>
<evidence type="ECO:0000313" key="3">
    <source>
        <dbReference type="EMBL" id="TLM91060.1"/>
    </source>
</evidence>
<keyword evidence="2" id="KW-1133">Transmembrane helix</keyword>
<accession>A0A5R8WNB2</accession>
<feature type="transmembrane region" description="Helical" evidence="2">
    <location>
        <begin position="31"/>
        <end position="49"/>
    </location>
</feature>
<organism evidence="3 4">
    <name type="scientific">Hymenobacter jeollabukensis</name>
    <dbReference type="NCBI Taxonomy" id="2025313"/>
    <lineage>
        <taxon>Bacteria</taxon>
        <taxon>Pseudomonadati</taxon>
        <taxon>Bacteroidota</taxon>
        <taxon>Cytophagia</taxon>
        <taxon>Cytophagales</taxon>
        <taxon>Hymenobacteraceae</taxon>
        <taxon>Hymenobacter</taxon>
    </lineage>
</organism>
<dbReference type="Proteomes" id="UP000305517">
    <property type="component" value="Unassembled WGS sequence"/>
</dbReference>
<proteinExistence type="predicted"/>
<keyword evidence="2" id="KW-0472">Membrane</keyword>